<name>A0A495VUE5_9PSEU</name>
<dbReference type="Proteomes" id="UP000282084">
    <property type="component" value="Unassembled WGS sequence"/>
</dbReference>
<comment type="caution">
    <text evidence="1">The sequence shown here is derived from an EMBL/GenBank/DDBJ whole genome shotgun (WGS) entry which is preliminary data.</text>
</comment>
<organism evidence="1 2">
    <name type="scientific">Saccharothrix australiensis</name>
    <dbReference type="NCBI Taxonomy" id="2072"/>
    <lineage>
        <taxon>Bacteria</taxon>
        <taxon>Bacillati</taxon>
        <taxon>Actinomycetota</taxon>
        <taxon>Actinomycetes</taxon>
        <taxon>Pseudonocardiales</taxon>
        <taxon>Pseudonocardiaceae</taxon>
        <taxon>Saccharothrix</taxon>
    </lineage>
</organism>
<proteinExistence type="predicted"/>
<keyword evidence="2" id="KW-1185">Reference proteome</keyword>
<dbReference type="AlphaFoldDB" id="A0A495VUE5"/>
<dbReference type="OrthoDB" id="5169556at2"/>
<gene>
    <name evidence="1" type="ORF">C8E97_1342</name>
</gene>
<reference evidence="1 2" key="1">
    <citation type="submission" date="2018-10" db="EMBL/GenBank/DDBJ databases">
        <title>Sequencing the genomes of 1000 actinobacteria strains.</title>
        <authorList>
            <person name="Klenk H.-P."/>
        </authorList>
    </citation>
    <scope>NUCLEOTIDE SEQUENCE [LARGE SCALE GENOMIC DNA]</scope>
    <source>
        <strain evidence="1 2">DSM 43800</strain>
    </source>
</reference>
<dbReference type="EMBL" id="RBXO01000001">
    <property type="protein sequence ID" value="RKT52804.1"/>
    <property type="molecule type" value="Genomic_DNA"/>
</dbReference>
<evidence type="ECO:0000313" key="2">
    <source>
        <dbReference type="Proteomes" id="UP000282084"/>
    </source>
</evidence>
<evidence type="ECO:0000313" key="1">
    <source>
        <dbReference type="EMBL" id="RKT52804.1"/>
    </source>
</evidence>
<accession>A0A495VUE5</accession>
<sequence length="501" mass="55479">MITDLKALFNDIYNDVFNLLPTSTSIKPVHVANGLGRALVGRTYDSDALAHFLRRSILNQKSRVQEERFPNGIILNDYGRAFTGRDSDTVDSDALSTLRSLAEGVLAADKAVFSDAAQSSYTLSNEKLLTRDPSDHRCGIFLAELLTAGQEGDAATHIRDILLIDDDPWSTLAMPMMQFAQPSKVESVATSDHGQTTYSPLTIDATGTIVSPTLRRLRASLDRLARFEQNSGSKLNSLRRMVMFSCFVIHVHLISRYSEVVDGAPHPPILIDMFDGSRTSLRNASRASLRAAGDVLETLILRRIRDRISEQVETVGADQMILNLPARTQQRIRNGFDAYRHDDQASELEAISEAFWQVATEEKNHPVGFLTELGRRAGYLTPWANSGRGGRLQKRYGITTEFLETLVAATVEPDQPLDFPEFLDKLRINYGIVAGQRTDDQIVRHNNLSGKPFGTPTSVNEEDLRLNVEALRSAILEAGYAKAYADGQTVITTDPESLTVL</sequence>
<protein>
    <submittedName>
        <fullName evidence="1">Uncharacterized protein</fullName>
    </submittedName>
</protein>
<dbReference type="RefSeq" id="WP_147455011.1">
    <property type="nucleotide sequence ID" value="NZ_RBXO01000001.1"/>
</dbReference>